<keyword evidence="6 7" id="KW-0472">Membrane</keyword>
<name>A0A7X0F521_9HYPH</name>
<dbReference type="Proteomes" id="UP000536262">
    <property type="component" value="Unassembled WGS sequence"/>
</dbReference>
<evidence type="ECO:0000256" key="6">
    <source>
        <dbReference type="ARBA" id="ARBA00023136"/>
    </source>
</evidence>
<keyword evidence="3" id="KW-1003">Cell membrane</keyword>
<dbReference type="GO" id="GO:0005886">
    <property type="term" value="C:plasma membrane"/>
    <property type="evidence" value="ECO:0007669"/>
    <property type="project" value="UniProtKB-SubCell"/>
</dbReference>
<evidence type="ECO:0000256" key="7">
    <source>
        <dbReference type="SAM" id="Phobius"/>
    </source>
</evidence>
<accession>A0A7X0F521</accession>
<evidence type="ECO:0000256" key="1">
    <source>
        <dbReference type="ARBA" id="ARBA00004651"/>
    </source>
</evidence>
<dbReference type="PANTHER" id="PTHR33452:SF1">
    <property type="entry name" value="INNER MEMBRANE PROTEIN YPHA-RELATED"/>
    <property type="match status" value="1"/>
</dbReference>
<dbReference type="InterPro" id="IPR032808">
    <property type="entry name" value="DoxX"/>
</dbReference>
<keyword evidence="4 7" id="KW-0812">Transmembrane</keyword>
<keyword evidence="5 7" id="KW-1133">Transmembrane helix</keyword>
<reference evidence="8 9" key="1">
    <citation type="submission" date="2020-08" db="EMBL/GenBank/DDBJ databases">
        <title>Genomic Encyclopedia of Type Strains, Phase IV (KMG-IV): sequencing the most valuable type-strain genomes for metagenomic binning, comparative biology and taxonomic classification.</title>
        <authorList>
            <person name="Goeker M."/>
        </authorList>
    </citation>
    <scope>NUCLEOTIDE SEQUENCE [LARGE SCALE GENOMIC DNA]</scope>
    <source>
        <strain evidence="8 9">DSM 7051</strain>
    </source>
</reference>
<evidence type="ECO:0000256" key="4">
    <source>
        <dbReference type="ARBA" id="ARBA00022692"/>
    </source>
</evidence>
<dbReference type="InterPro" id="IPR051907">
    <property type="entry name" value="DoxX-like_oxidoreductase"/>
</dbReference>
<feature type="transmembrane region" description="Helical" evidence="7">
    <location>
        <begin position="109"/>
        <end position="128"/>
    </location>
</feature>
<dbReference type="AlphaFoldDB" id="A0A7X0F521"/>
<dbReference type="RefSeq" id="WP_055978857.1">
    <property type="nucleotide sequence ID" value="NZ_BAABEG010000001.1"/>
</dbReference>
<protein>
    <submittedName>
        <fullName evidence="8">Putative oxidoreductase</fullName>
    </submittedName>
</protein>
<evidence type="ECO:0000313" key="9">
    <source>
        <dbReference type="Proteomes" id="UP000536262"/>
    </source>
</evidence>
<proteinExistence type="inferred from homology"/>
<sequence length="137" mass="13720">MLGNVSLLLARLLIAALFVPAGISTLSNVAGAASYFAGLGFPLPTLVALGVGLFELVGGALVLIGFQTRIAAPLLAAFALSAGFVGHYGQGGGDPAMLFMHQQALMKDIATAGGLLALSVAGAGAISLDRMLQRQAI</sequence>
<comment type="similarity">
    <text evidence="2">Belongs to the DoxX family.</text>
</comment>
<evidence type="ECO:0000256" key="2">
    <source>
        <dbReference type="ARBA" id="ARBA00006679"/>
    </source>
</evidence>
<feature type="transmembrane region" description="Helical" evidence="7">
    <location>
        <begin position="42"/>
        <end position="63"/>
    </location>
</feature>
<organism evidence="8 9">
    <name type="scientific">Aminobacter aganoensis</name>
    <dbReference type="NCBI Taxonomy" id="83264"/>
    <lineage>
        <taxon>Bacteria</taxon>
        <taxon>Pseudomonadati</taxon>
        <taxon>Pseudomonadota</taxon>
        <taxon>Alphaproteobacteria</taxon>
        <taxon>Hyphomicrobiales</taxon>
        <taxon>Phyllobacteriaceae</taxon>
        <taxon>Aminobacter</taxon>
    </lineage>
</organism>
<comment type="subcellular location">
    <subcellularLocation>
        <location evidence="1">Cell membrane</location>
        <topology evidence="1">Multi-pass membrane protein</topology>
    </subcellularLocation>
</comment>
<evidence type="ECO:0000256" key="5">
    <source>
        <dbReference type="ARBA" id="ARBA00022989"/>
    </source>
</evidence>
<gene>
    <name evidence="8" type="ORF">GGR00_000948</name>
</gene>
<feature type="transmembrane region" description="Helical" evidence="7">
    <location>
        <begin position="70"/>
        <end position="89"/>
    </location>
</feature>
<evidence type="ECO:0000313" key="8">
    <source>
        <dbReference type="EMBL" id="MBB6353180.1"/>
    </source>
</evidence>
<comment type="caution">
    <text evidence="8">The sequence shown here is derived from an EMBL/GenBank/DDBJ whole genome shotgun (WGS) entry which is preliminary data.</text>
</comment>
<dbReference type="PANTHER" id="PTHR33452">
    <property type="entry name" value="OXIDOREDUCTASE CATD-RELATED"/>
    <property type="match status" value="1"/>
</dbReference>
<dbReference type="Pfam" id="PF07681">
    <property type="entry name" value="DoxX"/>
    <property type="match status" value="1"/>
</dbReference>
<dbReference type="EMBL" id="JACHOU010000002">
    <property type="protein sequence ID" value="MBB6353180.1"/>
    <property type="molecule type" value="Genomic_DNA"/>
</dbReference>
<keyword evidence="9" id="KW-1185">Reference proteome</keyword>
<evidence type="ECO:0000256" key="3">
    <source>
        <dbReference type="ARBA" id="ARBA00022475"/>
    </source>
</evidence>